<feature type="transmembrane region" description="Helical" evidence="1">
    <location>
        <begin position="168"/>
        <end position="185"/>
    </location>
</feature>
<proteinExistence type="predicted"/>
<dbReference type="PANTHER" id="PTHR30199">
    <property type="entry name" value="MFS FAMILY TRANSPORTER, PREDICTED SUBSTRATE BENZOATE"/>
    <property type="match status" value="1"/>
</dbReference>
<dbReference type="NCBIfam" id="TIGR00843">
    <property type="entry name" value="benE"/>
    <property type="match status" value="1"/>
</dbReference>
<dbReference type="eggNOG" id="COG3135">
    <property type="taxonomic scope" value="Bacteria"/>
</dbReference>
<feature type="transmembrane region" description="Helical" evidence="1">
    <location>
        <begin position="144"/>
        <end position="162"/>
    </location>
</feature>
<keyword evidence="3" id="KW-1185">Reference proteome</keyword>
<feature type="transmembrane region" description="Helical" evidence="1">
    <location>
        <begin position="270"/>
        <end position="292"/>
    </location>
</feature>
<dbReference type="STRING" id="767434.Fraau_0120"/>
<dbReference type="EMBL" id="CP003350">
    <property type="protein sequence ID" value="AFC84620.1"/>
    <property type="molecule type" value="Genomic_DNA"/>
</dbReference>
<feature type="transmembrane region" description="Helical" evidence="1">
    <location>
        <begin position="30"/>
        <end position="57"/>
    </location>
</feature>
<evidence type="ECO:0000313" key="3">
    <source>
        <dbReference type="Proteomes" id="UP000005234"/>
    </source>
</evidence>
<keyword evidence="1" id="KW-0812">Transmembrane</keyword>
<feature type="transmembrane region" description="Helical" evidence="1">
    <location>
        <begin position="118"/>
        <end position="137"/>
    </location>
</feature>
<dbReference type="Proteomes" id="UP000005234">
    <property type="component" value="Chromosome"/>
</dbReference>
<dbReference type="Pfam" id="PF03594">
    <property type="entry name" value="BenE"/>
    <property type="match status" value="1"/>
</dbReference>
<feature type="transmembrane region" description="Helical" evidence="1">
    <location>
        <begin position="192"/>
        <end position="210"/>
    </location>
</feature>
<feature type="transmembrane region" description="Helical" evidence="1">
    <location>
        <begin position="343"/>
        <end position="366"/>
    </location>
</feature>
<gene>
    <name evidence="2" type="ordered locus">Fraau_0120</name>
</gene>
<dbReference type="PANTHER" id="PTHR30199:SF0">
    <property type="entry name" value="INNER MEMBRANE PROTEIN YDCO"/>
    <property type="match status" value="1"/>
</dbReference>
<protein>
    <submittedName>
        <fullName evidence="2">Benzoate transporter</fullName>
    </submittedName>
</protein>
<evidence type="ECO:0000256" key="1">
    <source>
        <dbReference type="SAM" id="Phobius"/>
    </source>
</evidence>
<name>H8L0J4_FRAAD</name>
<feature type="transmembrane region" description="Helical" evidence="1">
    <location>
        <begin position="312"/>
        <end position="336"/>
    </location>
</feature>
<dbReference type="GO" id="GO:0005886">
    <property type="term" value="C:plasma membrane"/>
    <property type="evidence" value="ECO:0007669"/>
    <property type="project" value="TreeGrafter"/>
</dbReference>
<accession>H8L0J4</accession>
<organism evidence="2 3">
    <name type="scientific">Frateuria aurantia (strain ATCC 33424 / DSM 6220 / KCTC 2777 / LMG 1558 / NBRC 3245 / NCIMB 13370)</name>
    <name type="common">Acetobacter aurantius</name>
    <dbReference type="NCBI Taxonomy" id="767434"/>
    <lineage>
        <taxon>Bacteria</taxon>
        <taxon>Pseudomonadati</taxon>
        <taxon>Pseudomonadota</taxon>
        <taxon>Gammaproteobacteria</taxon>
        <taxon>Lysobacterales</taxon>
        <taxon>Rhodanobacteraceae</taxon>
        <taxon>Frateuria</taxon>
    </lineage>
</organism>
<reference evidence="2" key="1">
    <citation type="submission" date="2012-02" db="EMBL/GenBank/DDBJ databases">
        <title>The complete genome of Frateuria aurantia DSM 6220.</title>
        <authorList>
            <consortium name="US DOE Joint Genome Institute (JGI-PGF)"/>
            <person name="Lucas S."/>
            <person name="Copeland A."/>
            <person name="Lapidus A."/>
            <person name="Glavina del Rio T."/>
            <person name="Dalin E."/>
            <person name="Tice H."/>
            <person name="Bruce D."/>
            <person name="Goodwin L."/>
            <person name="Pitluck S."/>
            <person name="Peters L."/>
            <person name="Ovchinnikova G."/>
            <person name="Teshima H."/>
            <person name="Kyrpides N."/>
            <person name="Mavromatis K."/>
            <person name="Ivanova N."/>
            <person name="Brettin T."/>
            <person name="Detter J.C."/>
            <person name="Han C."/>
            <person name="Larimer F."/>
            <person name="Land M."/>
            <person name="Hauser L."/>
            <person name="Markowitz V."/>
            <person name="Cheng J.-F."/>
            <person name="Hugenholtz P."/>
            <person name="Woyke T."/>
            <person name="Wu D."/>
            <person name="Brambilla E."/>
            <person name="Klenk H.-P."/>
            <person name="Eisen J.A."/>
        </authorList>
    </citation>
    <scope>NUCLEOTIDE SEQUENCE</scope>
    <source>
        <strain evidence="2">DSM 6220</strain>
    </source>
</reference>
<keyword evidence="1" id="KW-1133">Transmembrane helix</keyword>
<dbReference type="AlphaFoldDB" id="H8L0J4"/>
<keyword evidence="1" id="KW-0472">Membrane</keyword>
<evidence type="ECO:0000313" key="2">
    <source>
        <dbReference type="EMBL" id="AFC84620.1"/>
    </source>
</evidence>
<dbReference type="GO" id="GO:0042925">
    <property type="term" value="F:benzoate transmembrane transporter activity"/>
    <property type="evidence" value="ECO:0007669"/>
    <property type="project" value="InterPro"/>
</dbReference>
<dbReference type="KEGG" id="fau:Fraau_0120"/>
<dbReference type="HOGENOM" id="CLU_041268_2_0_6"/>
<sequence length="419" mass="43382">MALNPGDTKCMQVGSEGAGLNGRRAVWQDLSFSAILAGVIAVVVGFAGSAAIVFQAARAAGADDQEIGSWLWALGLGLALTSVGLSLRFREPVVTAWSTPGAALLVTAASGVPLAECIAAFVICGAMITLSGVTGGFERIMNRMPAGLAAAMLAGVLLHFGIRIFALLPAHAGLVLGMLATWLAGRRWWPRYALLAALAVGVGLAGFQGQLQGPLPALQLAHPHWVWPRFSLHALAIALPLFLVTMASQNMPGLAVLRSYGYRATRASPVMTWTGLATLLLAPLGAFAINLAAITAAICMGAEVHDDARRRYVAALASGLTYLLLGLFGATVAAGFAALPPVLVAVLAGMALLPTLTMSLATALIPEQGREPAMVTFLVTASGLDWFGLGAPLWGLLAGLVMTWALRRRADGRVPQARG</sequence>
<feature type="transmembrane region" description="Helical" evidence="1">
    <location>
        <begin position="69"/>
        <end position="87"/>
    </location>
</feature>
<feature type="transmembrane region" description="Helical" evidence="1">
    <location>
        <begin position="230"/>
        <end position="249"/>
    </location>
</feature>
<dbReference type="InterPro" id="IPR004711">
    <property type="entry name" value="Benzoate_Transporter"/>
</dbReference>
<feature type="transmembrane region" description="Helical" evidence="1">
    <location>
        <begin position="386"/>
        <end position="406"/>
    </location>
</feature>